<dbReference type="SMART" id="SM00504">
    <property type="entry name" value="Ubox"/>
    <property type="match status" value="1"/>
</dbReference>
<dbReference type="Pfam" id="PF10408">
    <property type="entry name" value="Ufd2P_core"/>
    <property type="match status" value="1"/>
</dbReference>
<keyword evidence="8" id="KW-0808">Transferase</keyword>
<dbReference type="InterPro" id="IPR045132">
    <property type="entry name" value="UBE4"/>
</dbReference>
<dbReference type="PANTHER" id="PTHR13931">
    <property type="entry name" value="UBIQUITINATION FACTOR E4"/>
    <property type="match status" value="1"/>
</dbReference>
<evidence type="ECO:0000256" key="7">
    <source>
        <dbReference type="ARBA" id="ARBA00022490"/>
    </source>
</evidence>
<comment type="similarity">
    <text evidence="5">Belongs to the ubiquitin conjugation factor E4 family.</text>
</comment>
<gene>
    <name evidence="13" type="ORF">HPB51_007384</name>
</gene>
<proteinExistence type="inferred from homology"/>
<reference evidence="13" key="1">
    <citation type="journal article" date="2020" name="Cell">
        <title>Large-Scale Comparative Analyses of Tick Genomes Elucidate Their Genetic Diversity and Vector Capacities.</title>
        <authorList>
            <consortium name="Tick Genome and Microbiome Consortium (TIGMIC)"/>
            <person name="Jia N."/>
            <person name="Wang J."/>
            <person name="Shi W."/>
            <person name="Du L."/>
            <person name="Sun Y."/>
            <person name="Zhan W."/>
            <person name="Jiang J.F."/>
            <person name="Wang Q."/>
            <person name="Zhang B."/>
            <person name="Ji P."/>
            <person name="Bell-Sakyi L."/>
            <person name="Cui X.M."/>
            <person name="Yuan T.T."/>
            <person name="Jiang B.G."/>
            <person name="Yang W.F."/>
            <person name="Lam T.T."/>
            <person name="Chang Q.C."/>
            <person name="Ding S.J."/>
            <person name="Wang X.J."/>
            <person name="Zhu J.G."/>
            <person name="Ruan X.D."/>
            <person name="Zhao L."/>
            <person name="Wei J.T."/>
            <person name="Ye R.Z."/>
            <person name="Que T.C."/>
            <person name="Du C.H."/>
            <person name="Zhou Y.H."/>
            <person name="Cheng J.X."/>
            <person name="Dai P.F."/>
            <person name="Guo W.B."/>
            <person name="Han X.H."/>
            <person name="Huang E.J."/>
            <person name="Li L.F."/>
            <person name="Wei W."/>
            <person name="Gao Y.C."/>
            <person name="Liu J.Z."/>
            <person name="Shao H.Z."/>
            <person name="Wang X."/>
            <person name="Wang C.C."/>
            <person name="Yang T.C."/>
            <person name="Huo Q.B."/>
            <person name="Li W."/>
            <person name="Chen H.Y."/>
            <person name="Chen S.E."/>
            <person name="Zhou L.G."/>
            <person name="Ni X.B."/>
            <person name="Tian J.H."/>
            <person name="Sheng Y."/>
            <person name="Liu T."/>
            <person name="Pan Y.S."/>
            <person name="Xia L.Y."/>
            <person name="Li J."/>
            <person name="Zhao F."/>
            <person name="Cao W.C."/>
        </authorList>
    </citation>
    <scope>NUCLEOTIDE SEQUENCE</scope>
    <source>
        <strain evidence="13">Rmic-2018</strain>
    </source>
</reference>
<feature type="signal peptide" evidence="11">
    <location>
        <begin position="1"/>
        <end position="17"/>
    </location>
</feature>
<comment type="caution">
    <text evidence="13">The sequence shown here is derived from an EMBL/GenBank/DDBJ whole genome shotgun (WGS) entry which is preliminary data.</text>
</comment>
<evidence type="ECO:0000259" key="12">
    <source>
        <dbReference type="PROSITE" id="PS51698"/>
    </source>
</evidence>
<feature type="domain" description="U-box" evidence="12">
    <location>
        <begin position="329"/>
        <end position="403"/>
    </location>
</feature>
<comment type="pathway">
    <text evidence="4">Protein modification; protein ubiquitination.</text>
</comment>
<evidence type="ECO:0000256" key="10">
    <source>
        <dbReference type="ARBA" id="ARBA00023242"/>
    </source>
</evidence>
<dbReference type="EC" id="2.3.2.27" evidence="6"/>
<keyword evidence="7" id="KW-0963">Cytoplasm</keyword>
<dbReference type="GO" id="GO:0036503">
    <property type="term" value="P:ERAD pathway"/>
    <property type="evidence" value="ECO:0007669"/>
    <property type="project" value="InterPro"/>
</dbReference>
<comment type="subcellular location">
    <subcellularLocation>
        <location evidence="3">Cytoplasm</location>
    </subcellularLocation>
    <subcellularLocation>
        <location evidence="2">Nucleus</location>
    </subcellularLocation>
</comment>
<evidence type="ECO:0000313" key="13">
    <source>
        <dbReference type="EMBL" id="KAH8039482.1"/>
    </source>
</evidence>
<evidence type="ECO:0000256" key="4">
    <source>
        <dbReference type="ARBA" id="ARBA00004906"/>
    </source>
</evidence>
<evidence type="ECO:0000256" key="2">
    <source>
        <dbReference type="ARBA" id="ARBA00004123"/>
    </source>
</evidence>
<dbReference type="VEuPathDB" id="VectorBase:LOC119168659"/>
<comment type="catalytic activity">
    <reaction evidence="1">
        <text>S-ubiquitinyl-[E2 ubiquitin-conjugating enzyme]-L-cysteine + [acceptor protein]-L-lysine = [E2 ubiquitin-conjugating enzyme]-L-cysteine + N(6)-ubiquitinyl-[acceptor protein]-L-lysine.</text>
        <dbReference type="EC" id="2.3.2.27"/>
    </reaction>
</comment>
<keyword evidence="14" id="KW-1185">Reference proteome</keyword>
<dbReference type="Proteomes" id="UP000821866">
    <property type="component" value="Chromosome 1"/>
</dbReference>
<dbReference type="InterPro" id="IPR013083">
    <property type="entry name" value="Znf_RING/FYVE/PHD"/>
</dbReference>
<evidence type="ECO:0000256" key="6">
    <source>
        <dbReference type="ARBA" id="ARBA00012483"/>
    </source>
</evidence>
<evidence type="ECO:0000256" key="5">
    <source>
        <dbReference type="ARBA" id="ARBA00007434"/>
    </source>
</evidence>
<dbReference type="AlphaFoldDB" id="A0A9J6EYG1"/>
<dbReference type="PROSITE" id="PS51698">
    <property type="entry name" value="U_BOX"/>
    <property type="match status" value="1"/>
</dbReference>
<dbReference type="CDD" id="cd16658">
    <property type="entry name" value="RING-Ubox_UBE4B"/>
    <property type="match status" value="1"/>
</dbReference>
<dbReference type="EMBL" id="JABSTU010000001">
    <property type="protein sequence ID" value="KAH8039482.1"/>
    <property type="molecule type" value="Genomic_DNA"/>
</dbReference>
<dbReference type="GO" id="GO:0000151">
    <property type="term" value="C:ubiquitin ligase complex"/>
    <property type="evidence" value="ECO:0007669"/>
    <property type="project" value="InterPro"/>
</dbReference>
<reference evidence="13" key="2">
    <citation type="submission" date="2021-09" db="EMBL/GenBank/DDBJ databases">
        <authorList>
            <person name="Jia N."/>
            <person name="Wang J."/>
            <person name="Shi W."/>
            <person name="Du L."/>
            <person name="Sun Y."/>
            <person name="Zhan W."/>
            <person name="Jiang J."/>
            <person name="Wang Q."/>
            <person name="Zhang B."/>
            <person name="Ji P."/>
            <person name="Sakyi L.B."/>
            <person name="Cui X."/>
            <person name="Yuan T."/>
            <person name="Jiang B."/>
            <person name="Yang W."/>
            <person name="Lam T.T.-Y."/>
            <person name="Chang Q."/>
            <person name="Ding S."/>
            <person name="Wang X."/>
            <person name="Zhu J."/>
            <person name="Ruan X."/>
            <person name="Zhao L."/>
            <person name="Wei J."/>
            <person name="Que T."/>
            <person name="Du C."/>
            <person name="Cheng J."/>
            <person name="Dai P."/>
            <person name="Han X."/>
            <person name="Huang E."/>
            <person name="Gao Y."/>
            <person name="Liu J."/>
            <person name="Shao H."/>
            <person name="Ye R."/>
            <person name="Li L."/>
            <person name="Wei W."/>
            <person name="Wang X."/>
            <person name="Wang C."/>
            <person name="Huo Q."/>
            <person name="Li W."/>
            <person name="Guo W."/>
            <person name="Chen H."/>
            <person name="Chen S."/>
            <person name="Zhou L."/>
            <person name="Zhou L."/>
            <person name="Ni X."/>
            <person name="Tian J."/>
            <person name="Zhou Y."/>
            <person name="Sheng Y."/>
            <person name="Liu T."/>
            <person name="Pan Y."/>
            <person name="Xia L."/>
            <person name="Li J."/>
            <person name="Zhao F."/>
            <person name="Cao W."/>
        </authorList>
    </citation>
    <scope>NUCLEOTIDE SEQUENCE</scope>
    <source>
        <strain evidence="13">Rmic-2018</strain>
        <tissue evidence="13">Larvae</tissue>
    </source>
</reference>
<evidence type="ECO:0000256" key="9">
    <source>
        <dbReference type="ARBA" id="ARBA00022786"/>
    </source>
</evidence>
<dbReference type="Gene3D" id="3.30.40.10">
    <property type="entry name" value="Zinc/RING finger domain, C3HC4 (zinc finger)"/>
    <property type="match status" value="1"/>
</dbReference>
<dbReference type="SUPFAM" id="SSF57850">
    <property type="entry name" value="RING/U-box"/>
    <property type="match status" value="1"/>
</dbReference>
<keyword evidence="11" id="KW-0732">Signal</keyword>
<dbReference type="GO" id="GO:0005737">
    <property type="term" value="C:cytoplasm"/>
    <property type="evidence" value="ECO:0007669"/>
    <property type="project" value="UniProtKB-SubCell"/>
</dbReference>
<accession>A0A9J6EYG1</accession>
<dbReference type="InterPro" id="IPR019474">
    <property type="entry name" value="Ub_conjug_fac_E4_core"/>
</dbReference>
<dbReference type="GO" id="GO:0034450">
    <property type="term" value="F:ubiquitin-ubiquitin ligase activity"/>
    <property type="evidence" value="ECO:0007669"/>
    <property type="project" value="InterPro"/>
</dbReference>
<dbReference type="GO" id="GO:0000209">
    <property type="term" value="P:protein polyubiquitination"/>
    <property type="evidence" value="ECO:0007669"/>
    <property type="project" value="TreeGrafter"/>
</dbReference>
<dbReference type="PANTHER" id="PTHR13931:SF2">
    <property type="entry name" value="UBIQUITIN CONJUGATION FACTOR E4 B"/>
    <property type="match status" value="1"/>
</dbReference>
<evidence type="ECO:0000313" key="14">
    <source>
        <dbReference type="Proteomes" id="UP000821866"/>
    </source>
</evidence>
<evidence type="ECO:0000256" key="11">
    <source>
        <dbReference type="SAM" id="SignalP"/>
    </source>
</evidence>
<name>A0A9J6EYG1_RHIMP</name>
<dbReference type="GO" id="GO:0006511">
    <property type="term" value="P:ubiquitin-dependent protein catabolic process"/>
    <property type="evidence" value="ECO:0007669"/>
    <property type="project" value="InterPro"/>
</dbReference>
<evidence type="ECO:0000256" key="1">
    <source>
        <dbReference type="ARBA" id="ARBA00000900"/>
    </source>
</evidence>
<dbReference type="InterPro" id="IPR003613">
    <property type="entry name" value="Ubox_domain"/>
</dbReference>
<keyword evidence="9" id="KW-0833">Ubl conjugation pathway</keyword>
<dbReference type="Pfam" id="PF04564">
    <property type="entry name" value="U-box"/>
    <property type="match status" value="1"/>
</dbReference>
<organism evidence="13 14">
    <name type="scientific">Rhipicephalus microplus</name>
    <name type="common">Cattle tick</name>
    <name type="synonym">Boophilus microplus</name>
    <dbReference type="NCBI Taxonomy" id="6941"/>
    <lineage>
        <taxon>Eukaryota</taxon>
        <taxon>Metazoa</taxon>
        <taxon>Ecdysozoa</taxon>
        <taxon>Arthropoda</taxon>
        <taxon>Chelicerata</taxon>
        <taxon>Arachnida</taxon>
        <taxon>Acari</taxon>
        <taxon>Parasitiformes</taxon>
        <taxon>Ixodida</taxon>
        <taxon>Ixodoidea</taxon>
        <taxon>Ixodidae</taxon>
        <taxon>Rhipicephalinae</taxon>
        <taxon>Rhipicephalus</taxon>
        <taxon>Boophilus</taxon>
    </lineage>
</organism>
<dbReference type="GO" id="GO:0005634">
    <property type="term" value="C:nucleus"/>
    <property type="evidence" value="ECO:0007669"/>
    <property type="project" value="UniProtKB-SubCell"/>
</dbReference>
<keyword evidence="10" id="KW-0539">Nucleus</keyword>
<protein>
    <recommendedName>
        <fullName evidence="6">RING-type E3 ubiquitin transferase</fullName>
        <ecNumber evidence="6">2.3.2.27</ecNumber>
    </recommendedName>
</protein>
<evidence type="ECO:0000256" key="8">
    <source>
        <dbReference type="ARBA" id="ARBA00022679"/>
    </source>
</evidence>
<evidence type="ECO:0000256" key="3">
    <source>
        <dbReference type="ARBA" id="ARBA00004496"/>
    </source>
</evidence>
<sequence>MSGSLWLVAFGANGCLSQWYLGARHCRPSALRTLRRSAGFNDMLDVRSALSGLEKMLKTGIVAISHTTNVLSSASFAFSGSIIRSDESSSTSTTTAVAVVNLAQHLLQELWPSTKPFRPTPHKAAVSLIAGYISRVLSEKTDCERCVSLVLKAKRKQTTATCGMTSHQDRSGLCYPTAKLVRVLHPLKRFVDLMILHRAALLKPLQTCFVKSVDELVDRLAAMLNSNLGQLCGPRCKDLKVAQPEKYGWEPRRLLDQLTDVYLHLDFPAFLSAVARDERSYRPQLFADAAARMRRACVKPQPRLEQFEQLVSRIAVAAEQARRHADYADAPDEFRDPLMDTLMEEPVVLPSGHVVDKATIVRHLLNSNTDPFNRQPLTEEMLRPASRGAKLSYLQSLFAVAFVSSVSQLLLRLGLIRLVVCVRLGLLRVPWRAEMAITPPIAAPSGVKKRGQRGNYKMLTMTKKADIIRQVEGGLPQSEV</sequence>
<dbReference type="FunFam" id="3.30.40.10:FF:000055">
    <property type="entry name" value="Ubiquitin conjugation factor e4 a"/>
    <property type="match status" value="1"/>
</dbReference>
<feature type="chain" id="PRO_5039921518" description="RING-type E3 ubiquitin transferase" evidence="11">
    <location>
        <begin position="18"/>
        <end position="480"/>
    </location>
</feature>